<gene>
    <name evidence="3" type="ORF">A1O9_01269</name>
</gene>
<proteinExistence type="predicted"/>
<accession>A0A072PUA2</accession>
<organism evidence="3 4">
    <name type="scientific">Exophiala aquamarina CBS 119918</name>
    <dbReference type="NCBI Taxonomy" id="1182545"/>
    <lineage>
        <taxon>Eukaryota</taxon>
        <taxon>Fungi</taxon>
        <taxon>Dikarya</taxon>
        <taxon>Ascomycota</taxon>
        <taxon>Pezizomycotina</taxon>
        <taxon>Eurotiomycetes</taxon>
        <taxon>Chaetothyriomycetidae</taxon>
        <taxon>Chaetothyriales</taxon>
        <taxon>Herpotrichiellaceae</taxon>
        <taxon>Exophiala</taxon>
    </lineage>
</organism>
<keyword evidence="4" id="KW-1185">Reference proteome</keyword>
<evidence type="ECO:0000256" key="2">
    <source>
        <dbReference type="SAM" id="SignalP"/>
    </source>
</evidence>
<feature type="compositionally biased region" description="Low complexity" evidence="1">
    <location>
        <begin position="71"/>
        <end position="85"/>
    </location>
</feature>
<dbReference type="AlphaFoldDB" id="A0A072PUA2"/>
<reference evidence="3 4" key="1">
    <citation type="submission" date="2013-03" db="EMBL/GenBank/DDBJ databases">
        <title>The Genome Sequence of Exophiala aquamarina CBS 119918.</title>
        <authorList>
            <consortium name="The Broad Institute Genomics Platform"/>
            <person name="Cuomo C."/>
            <person name="de Hoog S."/>
            <person name="Gorbushina A."/>
            <person name="Walker B."/>
            <person name="Young S.K."/>
            <person name="Zeng Q."/>
            <person name="Gargeya S."/>
            <person name="Fitzgerald M."/>
            <person name="Haas B."/>
            <person name="Abouelleil A."/>
            <person name="Allen A.W."/>
            <person name="Alvarado L."/>
            <person name="Arachchi H.M."/>
            <person name="Berlin A.M."/>
            <person name="Chapman S.B."/>
            <person name="Gainer-Dewar J."/>
            <person name="Goldberg J."/>
            <person name="Griggs A."/>
            <person name="Gujja S."/>
            <person name="Hansen M."/>
            <person name="Howarth C."/>
            <person name="Imamovic A."/>
            <person name="Ireland A."/>
            <person name="Larimer J."/>
            <person name="McCowan C."/>
            <person name="Murphy C."/>
            <person name="Pearson M."/>
            <person name="Poon T.W."/>
            <person name="Priest M."/>
            <person name="Roberts A."/>
            <person name="Saif S."/>
            <person name="Shea T."/>
            <person name="Sisk P."/>
            <person name="Sykes S."/>
            <person name="Wortman J."/>
            <person name="Nusbaum C."/>
            <person name="Birren B."/>
        </authorList>
    </citation>
    <scope>NUCLEOTIDE SEQUENCE [LARGE SCALE GENOMIC DNA]</scope>
    <source>
        <strain evidence="3 4">CBS 119918</strain>
    </source>
</reference>
<dbReference type="HOGENOM" id="CLU_045147_0_0_1"/>
<dbReference type="EMBL" id="AMGV01000001">
    <property type="protein sequence ID" value="KEF63292.1"/>
    <property type="molecule type" value="Genomic_DNA"/>
</dbReference>
<keyword evidence="2" id="KW-0732">Signal</keyword>
<evidence type="ECO:0000256" key="1">
    <source>
        <dbReference type="SAM" id="MobiDB-lite"/>
    </source>
</evidence>
<dbReference type="VEuPathDB" id="FungiDB:A1O9_01269"/>
<protein>
    <recommendedName>
        <fullName evidence="5">Late sexual development protein</fullName>
    </recommendedName>
</protein>
<feature type="chain" id="PRO_5001681957" description="Late sexual development protein" evidence="2">
    <location>
        <begin position="21"/>
        <end position="425"/>
    </location>
</feature>
<sequence length="425" mass="45439">MHNKLASVLGSLALVSLVSAVPVEKRGMISYGDRSEHVSSWQASQSYTTSAPSGSNGYSATYASSAPYQTSSSHGAAPPSSSDSGNNPFKFPLSNGFPNIAKGSPQLQDIQVQAHGTLPNGAAPPKPAEDDLLSLRLIAFNELWEVAFFTELLANITNNVPGYQFEKEEERQTIINAITAVQAQEELHTLNANGALQAFDTPILPCTYVAPVADFISAIKLAQKFTDVVLGTLPDVQTHFGQNGDNGLIRGVGSVIGQEGEQNGFYRNILGKIPSANPFLTAGTREFAFNALNQNFIVPGSCPNINTINFGKPFSVLTLETPENQITAKDTTIEFSIAEGDWSPYSSKPEELSLVYINQQNVPITQAITMAGHRDGRVHFTANFPFQENLLFGLTIAVLAQGSSFADVVAVSNATVFGPALIEVL</sequence>
<dbReference type="RefSeq" id="XP_013265882.1">
    <property type="nucleotide sequence ID" value="XM_013410428.1"/>
</dbReference>
<comment type="caution">
    <text evidence="3">The sequence shown here is derived from an EMBL/GenBank/DDBJ whole genome shotgun (WGS) entry which is preliminary data.</text>
</comment>
<dbReference type="OrthoDB" id="5293813at2759"/>
<evidence type="ECO:0000313" key="4">
    <source>
        <dbReference type="Proteomes" id="UP000027920"/>
    </source>
</evidence>
<feature type="signal peptide" evidence="2">
    <location>
        <begin position="1"/>
        <end position="20"/>
    </location>
</feature>
<name>A0A072PUA2_9EURO</name>
<feature type="region of interest" description="Disordered" evidence="1">
    <location>
        <begin position="69"/>
        <end position="89"/>
    </location>
</feature>
<evidence type="ECO:0000313" key="3">
    <source>
        <dbReference type="EMBL" id="KEF63292.1"/>
    </source>
</evidence>
<evidence type="ECO:0008006" key="5">
    <source>
        <dbReference type="Google" id="ProtNLM"/>
    </source>
</evidence>
<dbReference type="GeneID" id="25276216"/>
<dbReference type="Proteomes" id="UP000027920">
    <property type="component" value="Unassembled WGS sequence"/>
</dbReference>